<keyword evidence="2" id="KW-0812">Transmembrane</keyword>
<gene>
    <name evidence="3" type="ORF">MSPICULIGERA_LOCUS25809</name>
</gene>
<feature type="transmembrane region" description="Helical" evidence="2">
    <location>
        <begin position="119"/>
        <end position="138"/>
    </location>
</feature>
<dbReference type="EMBL" id="CATQJA010002710">
    <property type="protein sequence ID" value="CAJ0587856.1"/>
    <property type="molecule type" value="Genomic_DNA"/>
</dbReference>
<reference evidence="3" key="1">
    <citation type="submission" date="2023-06" db="EMBL/GenBank/DDBJ databases">
        <authorList>
            <person name="Delattre M."/>
        </authorList>
    </citation>
    <scope>NUCLEOTIDE SEQUENCE</scope>
    <source>
        <strain evidence="3">AF72</strain>
    </source>
</reference>
<keyword evidence="2" id="KW-0472">Membrane</keyword>
<feature type="transmembrane region" description="Helical" evidence="2">
    <location>
        <begin position="236"/>
        <end position="262"/>
    </location>
</feature>
<dbReference type="Proteomes" id="UP001177023">
    <property type="component" value="Unassembled WGS sequence"/>
</dbReference>
<protein>
    <submittedName>
        <fullName evidence="3">Uncharacterized protein</fullName>
    </submittedName>
</protein>
<name>A0AA36GBQ3_9BILA</name>
<keyword evidence="2" id="KW-1133">Transmembrane helix</keyword>
<sequence>MKATTRRASAQPYTGPSTTKVPVTWAPSCPGDNCPLTAGVYVNLGIFLIRVAFCIFVLLLGIKMPPDFMRTVTMAIYIPVGVGELFNLYEELVGFLVLFETSSDFSKKFINWNPSVQSAIFQYIHIDFLIMIIIGLHCCRICIRDDESIFVFPVKTISMVLQIVPLILCLLDLIPGQQDSNVVLVIIGVISQLTTLIGFVVITAQMIFSLYLVSQDLPYDHAASTDMQIRDARSRLVWFLIYLIIPYLTLIPFFLDAILWIITHINGEGAPTYEQQMDPNYQYSATQMWRAVMEGFKYLVSYYRPTWLVVLTCFCLPPYRRAVPLLCCCLPCCPRITVQPLPRKPKEMSSMYRDA</sequence>
<organism evidence="3 4">
    <name type="scientific">Mesorhabditis spiculigera</name>
    <dbReference type="NCBI Taxonomy" id="96644"/>
    <lineage>
        <taxon>Eukaryota</taxon>
        <taxon>Metazoa</taxon>
        <taxon>Ecdysozoa</taxon>
        <taxon>Nematoda</taxon>
        <taxon>Chromadorea</taxon>
        <taxon>Rhabditida</taxon>
        <taxon>Rhabditina</taxon>
        <taxon>Rhabditomorpha</taxon>
        <taxon>Rhabditoidea</taxon>
        <taxon>Rhabditidae</taxon>
        <taxon>Mesorhabditinae</taxon>
        <taxon>Mesorhabditis</taxon>
    </lineage>
</organism>
<proteinExistence type="predicted"/>
<feature type="region of interest" description="Disordered" evidence="1">
    <location>
        <begin position="1"/>
        <end position="20"/>
    </location>
</feature>
<dbReference type="AlphaFoldDB" id="A0AA36GBQ3"/>
<feature type="non-terminal residue" evidence="3">
    <location>
        <position position="355"/>
    </location>
</feature>
<evidence type="ECO:0000313" key="3">
    <source>
        <dbReference type="EMBL" id="CAJ0587856.1"/>
    </source>
</evidence>
<evidence type="ECO:0000256" key="1">
    <source>
        <dbReference type="SAM" id="MobiDB-lite"/>
    </source>
</evidence>
<evidence type="ECO:0000256" key="2">
    <source>
        <dbReference type="SAM" id="Phobius"/>
    </source>
</evidence>
<evidence type="ECO:0000313" key="4">
    <source>
        <dbReference type="Proteomes" id="UP001177023"/>
    </source>
</evidence>
<feature type="transmembrane region" description="Helical" evidence="2">
    <location>
        <begin position="40"/>
        <end position="62"/>
    </location>
</feature>
<comment type="caution">
    <text evidence="3">The sequence shown here is derived from an EMBL/GenBank/DDBJ whole genome shotgun (WGS) entry which is preliminary data.</text>
</comment>
<feature type="transmembrane region" description="Helical" evidence="2">
    <location>
        <begin position="150"/>
        <end position="174"/>
    </location>
</feature>
<keyword evidence="4" id="KW-1185">Reference proteome</keyword>
<feature type="transmembrane region" description="Helical" evidence="2">
    <location>
        <begin position="180"/>
        <end position="202"/>
    </location>
</feature>
<accession>A0AA36GBQ3</accession>